<name>A0A6V8H416_TALPI</name>
<dbReference type="Proteomes" id="UP000053095">
    <property type="component" value="Unassembled WGS sequence"/>
</dbReference>
<protein>
    <recommendedName>
        <fullName evidence="4">Transcription factor hoxa13</fullName>
    </recommendedName>
</protein>
<reference evidence="3" key="1">
    <citation type="journal article" date="2015" name="Genome Announc.">
        <title>Draft genome sequence of Talaromyces cellulolyticus strain Y-94, a source of lignocellulosic biomass-degrading enzymes.</title>
        <authorList>
            <person name="Fujii T."/>
            <person name="Koike H."/>
            <person name="Sawayama S."/>
            <person name="Yano S."/>
            <person name="Inoue H."/>
        </authorList>
    </citation>
    <scope>NUCLEOTIDE SEQUENCE [LARGE SCALE GENOMIC DNA]</scope>
    <source>
        <strain evidence="3">Y-94</strain>
    </source>
</reference>
<organism evidence="2 3">
    <name type="scientific">Talaromyces pinophilus</name>
    <name type="common">Penicillium pinophilum</name>
    <dbReference type="NCBI Taxonomy" id="128442"/>
    <lineage>
        <taxon>Eukaryota</taxon>
        <taxon>Fungi</taxon>
        <taxon>Dikarya</taxon>
        <taxon>Ascomycota</taxon>
        <taxon>Pezizomycotina</taxon>
        <taxon>Eurotiomycetes</taxon>
        <taxon>Eurotiomycetidae</taxon>
        <taxon>Eurotiales</taxon>
        <taxon>Trichocomaceae</taxon>
        <taxon>Talaromyces</taxon>
        <taxon>Talaromyces sect. Talaromyces</taxon>
    </lineage>
</organism>
<evidence type="ECO:0000313" key="2">
    <source>
        <dbReference type="EMBL" id="GAM35673.1"/>
    </source>
</evidence>
<feature type="compositionally biased region" description="Polar residues" evidence="1">
    <location>
        <begin position="1"/>
        <end position="20"/>
    </location>
</feature>
<dbReference type="PANTHER" id="PTHR23242:SF9">
    <property type="entry name" value="TRANSCRIPTION FACTOR HOXA13"/>
    <property type="match status" value="1"/>
</dbReference>
<feature type="region of interest" description="Disordered" evidence="1">
    <location>
        <begin position="559"/>
        <end position="622"/>
    </location>
</feature>
<feature type="region of interest" description="Disordered" evidence="1">
    <location>
        <begin position="1"/>
        <end position="25"/>
    </location>
</feature>
<comment type="caution">
    <text evidence="2">The sequence shown here is derived from an EMBL/GenBank/DDBJ whole genome shotgun (WGS) entry which is preliminary data.</text>
</comment>
<evidence type="ECO:0000313" key="3">
    <source>
        <dbReference type="Proteomes" id="UP000053095"/>
    </source>
</evidence>
<feature type="compositionally biased region" description="Low complexity" evidence="1">
    <location>
        <begin position="288"/>
        <end position="315"/>
    </location>
</feature>
<gene>
    <name evidence="2" type="ORF">TCE0_017r04182</name>
</gene>
<feature type="region of interest" description="Disordered" evidence="1">
    <location>
        <begin position="637"/>
        <end position="670"/>
    </location>
</feature>
<sequence>MGAMQNGTTVNGKTHESTQPGAGKKEKHRQGYFRWSVKLAVRLFYWYTLFTLFFRCPSDLSDLDESSPRVCKPYLITRSYIDPHVDRYYQAYAAPYVDQARPYAITFNERVYTPASKLANDGYQTYGAPTIAHVTEYGQEKWESVAVPQLRTIQSRAQTVYKDKLDPYVQQITAVVAPYTDTISSHATNIHKGYILPFYTRSKPFVIQAYSSSHDVLSGTVIPMAHEGWTMLAVFVKSNLVPTVAGLYSQNVEPQLVKIGERLASYREGKKLRTVVDEFEGSTEVLTTTTAAPTPTSISTSQTTEVTQSTTQSVEAQASLTPEQQKEKNREQVASDLLLWQQKFAVAADNGVDDLGERVKQIVTSQLDSGSKKHAESLIEALEAVQEHEISKIKQQINSIIEGLSPYDAPEEEQKANDDLLQYIRSSGGAIRDRAHALREWYNGFEQELNRRVTAAAHSTVEVLDGIRDLGLQEIGMRWAWMDYVTYKDWEKYHALRKQFDEWREEVFLAGVQHETVEEAKATANDLLARGMAVAEGAAKELVRLKEVGRWKIQAREVSEDFETRTEAPPPLPKPEEETVEETAESETEATPPLPKPEEETVEEAESVPPEEPFQETAETSVVVESVTETTTVQIELADATPEASGNTEADETTNADELEHPDSEQAKDEPVINESTVWGGVAAQVVTNQVPILDDDEDDTSFADHIKSLASEAGERYAEATRAVGEAFFAQPSAPNYGDQAASIASEQYSRALEAASSVLYGTTPSAGEQIATAASEKYEQAVSAASSVFYNFAGTHTKSSALESVSSVAASRLQEGLSAASAQFASLKATIAPTPTATRDPIFLDAQRRYYEAIGMAHDRYSAFVSSASDAIFEEPSPTPTPPPLNPEALLESAISEYQYISGLASSSLAAVIFSASSAAENGGGSARGVIDDALSRYSDAMSAASESLSVASESASSAIYGTPTGTFESITSQASERWESIISQASEQIYGTPTPYINQLYDAQVSRYEALESFVSELVVGKEPSFTESVMSRFRSAYETTYPADALSSASSYANDAYSSASSFVAAHATPPPALDDIVNAATDQLNSAVDAASGYVYGTSQGTYEKATSAAAGAYSSASSQVSEAIYGTQPSYIEAARSQVDAAFSSAQTAISTAVYGTPTGHAEAARSAASDAYDSVTSAVKDNVAAAESMMSSAYSNIHSKASAVLQPEQQGAFESATSKLALAVESAKARLADLASNVGDGAAKVQSEAGSVVKSAESVISSATSKIKDEL</sequence>
<feature type="compositionally biased region" description="Basic and acidic residues" evidence="1">
    <location>
        <begin position="658"/>
        <end position="670"/>
    </location>
</feature>
<proteinExistence type="predicted"/>
<feature type="compositionally biased region" description="Acidic residues" evidence="1">
    <location>
        <begin position="578"/>
        <end position="588"/>
    </location>
</feature>
<feature type="region of interest" description="Disordered" evidence="1">
    <location>
        <begin position="288"/>
        <end position="328"/>
    </location>
</feature>
<dbReference type="AlphaFoldDB" id="A0A6V8H416"/>
<keyword evidence="3" id="KW-1185">Reference proteome</keyword>
<accession>A0A6V8H416</accession>
<dbReference type="EMBL" id="DF933813">
    <property type="protein sequence ID" value="GAM35673.1"/>
    <property type="molecule type" value="Genomic_DNA"/>
</dbReference>
<evidence type="ECO:0000256" key="1">
    <source>
        <dbReference type="SAM" id="MobiDB-lite"/>
    </source>
</evidence>
<evidence type="ECO:0008006" key="4">
    <source>
        <dbReference type="Google" id="ProtNLM"/>
    </source>
</evidence>
<dbReference type="PANTHER" id="PTHR23242">
    <property type="entry name" value="TRANSCRIPTION FACTOR HOXA13"/>
    <property type="match status" value="1"/>
</dbReference>